<proteinExistence type="predicted"/>
<evidence type="ECO:0000313" key="1">
    <source>
        <dbReference type="EMBL" id="CDM31911.1"/>
    </source>
</evidence>
<dbReference type="OrthoDB" id="5282002at2759"/>
<sequence length="121" mass="13323">MSDTINIQDMNAKMQALLEHLNSAFEAHPQCNPPNRHPTIYFLYDFVRNSHNRLQAVDPNKYAAGDNAAKVAVDEIDGRNMFANTLVNDTTGKLAMLTGGDPSNPVDFGPQIKAKALILIQ</sequence>
<keyword evidence="2" id="KW-1185">Reference proteome</keyword>
<dbReference type="AlphaFoldDB" id="W6Q7E6"/>
<evidence type="ECO:0000313" key="2">
    <source>
        <dbReference type="Proteomes" id="UP000030686"/>
    </source>
</evidence>
<dbReference type="Proteomes" id="UP000030686">
    <property type="component" value="Unassembled WGS sequence"/>
</dbReference>
<gene>
    <name evidence="1" type="ORF">PROQFM164_S02g002062</name>
</gene>
<dbReference type="OMA" id="PTIFFLY"/>
<organism evidence="1 2">
    <name type="scientific">Penicillium roqueforti (strain FM164)</name>
    <dbReference type="NCBI Taxonomy" id="1365484"/>
    <lineage>
        <taxon>Eukaryota</taxon>
        <taxon>Fungi</taxon>
        <taxon>Dikarya</taxon>
        <taxon>Ascomycota</taxon>
        <taxon>Pezizomycotina</taxon>
        <taxon>Eurotiomycetes</taxon>
        <taxon>Eurotiomycetidae</taxon>
        <taxon>Eurotiales</taxon>
        <taxon>Aspergillaceae</taxon>
        <taxon>Penicillium</taxon>
    </lineage>
</organism>
<dbReference type="EMBL" id="HG792016">
    <property type="protein sequence ID" value="CDM31911.1"/>
    <property type="molecule type" value="Genomic_DNA"/>
</dbReference>
<accession>W6Q7E6</accession>
<protein>
    <submittedName>
        <fullName evidence="1">Genomic scaffold, ProqFM164S02</fullName>
    </submittedName>
</protein>
<name>W6Q7E6_PENRF</name>
<reference evidence="1" key="1">
    <citation type="journal article" date="2014" name="Nat. Commun.">
        <title>Multiple recent horizontal transfers of a large genomic region in cheese making fungi.</title>
        <authorList>
            <person name="Cheeseman K."/>
            <person name="Ropars J."/>
            <person name="Renault P."/>
            <person name="Dupont J."/>
            <person name="Gouzy J."/>
            <person name="Branca A."/>
            <person name="Abraham A.L."/>
            <person name="Ceppi M."/>
            <person name="Conseiller E."/>
            <person name="Debuchy R."/>
            <person name="Malagnac F."/>
            <person name="Goarin A."/>
            <person name="Silar P."/>
            <person name="Lacoste S."/>
            <person name="Sallet E."/>
            <person name="Bensimon A."/>
            <person name="Giraud T."/>
            <person name="Brygoo Y."/>
        </authorList>
    </citation>
    <scope>NUCLEOTIDE SEQUENCE [LARGE SCALE GENOMIC DNA]</scope>
    <source>
        <strain evidence="1">FM164</strain>
    </source>
</reference>